<dbReference type="AlphaFoldDB" id="A0A8C7BXA3"/>
<dbReference type="GeneTree" id="ENSGT00390000001485"/>
<reference evidence="1" key="1">
    <citation type="submission" date="2025-08" db="UniProtKB">
        <authorList>
            <consortium name="Ensembl"/>
        </authorList>
    </citation>
    <scope>IDENTIFICATION</scope>
</reference>
<organism evidence="1 2">
    <name type="scientific">Neovison vison</name>
    <name type="common">American mink</name>
    <name type="synonym">Mustela vison</name>
    <dbReference type="NCBI Taxonomy" id="452646"/>
    <lineage>
        <taxon>Eukaryota</taxon>
        <taxon>Metazoa</taxon>
        <taxon>Chordata</taxon>
        <taxon>Craniata</taxon>
        <taxon>Vertebrata</taxon>
        <taxon>Euteleostomi</taxon>
        <taxon>Mammalia</taxon>
        <taxon>Eutheria</taxon>
        <taxon>Laurasiatheria</taxon>
        <taxon>Carnivora</taxon>
        <taxon>Caniformia</taxon>
        <taxon>Musteloidea</taxon>
        <taxon>Mustelidae</taxon>
        <taxon>Mustelinae</taxon>
        <taxon>Neogale</taxon>
    </lineage>
</organism>
<reference evidence="1" key="2">
    <citation type="submission" date="2025-09" db="UniProtKB">
        <authorList>
            <consortium name="Ensembl"/>
        </authorList>
    </citation>
    <scope>IDENTIFICATION</scope>
</reference>
<dbReference type="InterPro" id="IPR040133">
    <property type="entry name" value="SNCAIP"/>
</dbReference>
<sequence>MEAPEYLDLDEIDFSDDISDNSYQGNRIQRHGLGARDREDTLSFGSGRAKMTVVVAQRVVGRCPGNEYSVTSLKTIPELCRRCDSQSEDRSEWSVGVCPLDGENRSHCRAELF</sequence>
<proteinExistence type="predicted"/>
<dbReference type="PANTHER" id="PTHR22882:SF3">
    <property type="entry name" value="SYNPHILIN-1"/>
    <property type="match status" value="1"/>
</dbReference>
<keyword evidence="2" id="KW-1185">Reference proteome</keyword>
<dbReference type="Ensembl" id="ENSNVIT00000031200.1">
    <property type="protein sequence ID" value="ENSNVIP00000026895.1"/>
    <property type="gene ID" value="ENSNVIG00000020771.1"/>
</dbReference>
<dbReference type="Proteomes" id="UP000694425">
    <property type="component" value="Unplaced"/>
</dbReference>
<dbReference type="GO" id="GO:0031625">
    <property type="term" value="F:ubiquitin protein ligase binding"/>
    <property type="evidence" value="ECO:0007669"/>
    <property type="project" value="TreeGrafter"/>
</dbReference>
<name>A0A8C7BXA3_NEOVI</name>
<accession>A0A8C7BXA3</accession>
<evidence type="ECO:0000313" key="2">
    <source>
        <dbReference type="Proteomes" id="UP000694425"/>
    </source>
</evidence>
<dbReference type="PANTHER" id="PTHR22882">
    <property type="entry name" value="SYNPHILIN-1"/>
    <property type="match status" value="1"/>
</dbReference>
<protein>
    <submittedName>
        <fullName evidence="1">Synuclein alpha interacting protein</fullName>
    </submittedName>
</protein>
<evidence type="ECO:0000313" key="1">
    <source>
        <dbReference type="Ensembl" id="ENSNVIP00000026895.1"/>
    </source>
</evidence>